<feature type="compositionally biased region" description="Basic residues" evidence="1">
    <location>
        <begin position="102"/>
        <end position="114"/>
    </location>
</feature>
<sequence length="283" mass="31081">MPPRGIAFFPNFLPAVRNSCTTADTEECGVSMESTIFAETFSTAACVYAPSCRIVEAREHTSTVLDHLATHIVDVPFFLASSTEWRKHECSLSLATVTYPRTKHAMHKPRRRPTSHNSQAHGAPALSHWPNVLFVPDSSGPKLAAPLCQATGNRRARTPPSLVGKRLHQPAFAPEFRTQYGWLLRPLQPATPRTCRWCGADAAQQTRKEFRTETPPPAAGLHPATIRRPADCPVCGKHCSCCTSVVTHMVNAHGITRSQALWKVNFPGESEPPEIPPEQPPST</sequence>
<comment type="caution">
    <text evidence="3">The sequence shown here is derived from an EMBL/GenBank/DDBJ whole genome shotgun (WGS) entry which is preliminary data.</text>
</comment>
<dbReference type="InterPro" id="IPR013087">
    <property type="entry name" value="Znf_C2H2_type"/>
</dbReference>
<dbReference type="AlphaFoldDB" id="A0A7J6XR26"/>
<accession>A0A7J6XR26</accession>
<name>A0A7J6XR26_TRYCR</name>
<feature type="domain" description="C2H2-type" evidence="2">
    <location>
        <begin position="232"/>
        <end position="253"/>
    </location>
</feature>
<evidence type="ECO:0000259" key="2">
    <source>
        <dbReference type="PROSITE" id="PS00028"/>
    </source>
</evidence>
<feature type="region of interest" description="Disordered" evidence="1">
    <location>
        <begin position="102"/>
        <end position="122"/>
    </location>
</feature>
<evidence type="ECO:0000313" key="3">
    <source>
        <dbReference type="EMBL" id="KAF5216288.1"/>
    </source>
</evidence>
<organism evidence="3 4">
    <name type="scientific">Trypanosoma cruzi</name>
    <dbReference type="NCBI Taxonomy" id="5693"/>
    <lineage>
        <taxon>Eukaryota</taxon>
        <taxon>Discoba</taxon>
        <taxon>Euglenozoa</taxon>
        <taxon>Kinetoplastea</taxon>
        <taxon>Metakinetoplastina</taxon>
        <taxon>Trypanosomatida</taxon>
        <taxon>Trypanosomatidae</taxon>
        <taxon>Trypanosoma</taxon>
        <taxon>Schizotrypanum</taxon>
    </lineage>
</organism>
<dbReference type="Proteomes" id="UP000583944">
    <property type="component" value="Unassembled WGS sequence"/>
</dbReference>
<dbReference type="VEuPathDB" id="TriTrypDB:ECC02_010956"/>
<evidence type="ECO:0000256" key="1">
    <source>
        <dbReference type="SAM" id="MobiDB-lite"/>
    </source>
</evidence>
<reference evidence="3 4" key="1">
    <citation type="journal article" date="2019" name="Genome Biol. Evol.">
        <title>Nanopore Sequencing Significantly Improves Genome Assembly of the Protozoan Parasite Trypanosoma cruzi.</title>
        <authorList>
            <person name="Diaz-Viraque F."/>
            <person name="Pita S."/>
            <person name="Greif G."/>
            <person name="de Souza R.C.M."/>
            <person name="Iraola G."/>
            <person name="Robello C."/>
        </authorList>
    </citation>
    <scope>NUCLEOTIDE SEQUENCE [LARGE SCALE GENOMIC DNA]</scope>
    <source>
        <strain evidence="3 4">Berenice</strain>
    </source>
</reference>
<dbReference type="EMBL" id="JABDHM010000218">
    <property type="protein sequence ID" value="KAF5216288.1"/>
    <property type="molecule type" value="Genomic_DNA"/>
</dbReference>
<dbReference type="PROSITE" id="PS00028">
    <property type="entry name" value="ZINC_FINGER_C2H2_1"/>
    <property type="match status" value="1"/>
</dbReference>
<proteinExistence type="predicted"/>
<evidence type="ECO:0000313" key="4">
    <source>
        <dbReference type="Proteomes" id="UP000583944"/>
    </source>
</evidence>
<protein>
    <recommendedName>
        <fullName evidence="2">C2H2-type domain-containing protein</fullName>
    </recommendedName>
</protein>
<gene>
    <name evidence="3" type="ORF">ECC02_010956</name>
</gene>